<reference evidence="2 3" key="1">
    <citation type="submission" date="2019-02" db="EMBL/GenBank/DDBJ databases">
        <title>Marinobacter halodurans sp. nov., a marine bacterium isolated from sea tidal flat.</title>
        <authorList>
            <person name="Yoo Y."/>
            <person name="Lee D.W."/>
            <person name="Kim B.S."/>
            <person name="Kim J.-J."/>
        </authorList>
    </citation>
    <scope>NUCLEOTIDE SEQUENCE [LARGE SCALE GENOMIC DNA]</scope>
    <source>
        <strain evidence="2 3">YJ-S3-2</strain>
    </source>
</reference>
<gene>
    <name evidence="2" type="ORF">EZI54_16110</name>
</gene>
<evidence type="ECO:0000256" key="1">
    <source>
        <dbReference type="SAM" id="MobiDB-lite"/>
    </source>
</evidence>
<protein>
    <submittedName>
        <fullName evidence="2">Uncharacterized protein</fullName>
    </submittedName>
</protein>
<name>A0ABY1ZLN4_9GAMM</name>
<feature type="compositionally biased region" description="Basic residues" evidence="1">
    <location>
        <begin position="302"/>
        <end position="330"/>
    </location>
</feature>
<proteinExistence type="predicted"/>
<comment type="caution">
    <text evidence="2">The sequence shown here is derived from an EMBL/GenBank/DDBJ whole genome shotgun (WGS) entry which is preliminary data.</text>
</comment>
<sequence length="330" mass="38459">MEKTPFQVGMVNPEKGFVHVLDDVALDTLMRELDTVHDFTTYLSDKEDFVLSGKLGYAAGEEEILGFYLSGSNKDRQPGFYSEDSDIVAVDEGLYDYIRSLPQYRRGKEVDANSYFIDRFIEHFGRHAQDKTWHFCNAEDFDSVTLGIREFASESRIGRRILADAIHEKVRSLKPDQRGVRLLFSPTTPETMYVWLVVPVSESFKSYQEYRDYRAGLLIAYCKSAKLLKPERDIVVGVATDPPGNDGSSEDMVYIDTRQWSEEDYAEAHKVREEFGFFKENSVKETRGTSFQYPIEENKKDQRVKREKYKKRKAERKRKNNARRKGRRRK</sequence>
<feature type="region of interest" description="Disordered" evidence="1">
    <location>
        <begin position="289"/>
        <end position="330"/>
    </location>
</feature>
<evidence type="ECO:0000313" key="3">
    <source>
        <dbReference type="Proteomes" id="UP000313645"/>
    </source>
</evidence>
<dbReference type="EMBL" id="SJDL01000027">
    <property type="protein sequence ID" value="TBW52564.1"/>
    <property type="molecule type" value="Genomic_DNA"/>
</dbReference>
<accession>A0ABY1ZLN4</accession>
<organism evidence="2 3">
    <name type="scientific">Marinobacter halodurans</name>
    <dbReference type="NCBI Taxonomy" id="2528979"/>
    <lineage>
        <taxon>Bacteria</taxon>
        <taxon>Pseudomonadati</taxon>
        <taxon>Pseudomonadota</taxon>
        <taxon>Gammaproteobacteria</taxon>
        <taxon>Pseudomonadales</taxon>
        <taxon>Marinobacteraceae</taxon>
        <taxon>Marinobacter</taxon>
    </lineage>
</organism>
<keyword evidence="3" id="KW-1185">Reference proteome</keyword>
<evidence type="ECO:0000313" key="2">
    <source>
        <dbReference type="EMBL" id="TBW52564.1"/>
    </source>
</evidence>
<dbReference type="Proteomes" id="UP000313645">
    <property type="component" value="Unassembled WGS sequence"/>
</dbReference>
<dbReference type="RefSeq" id="WP_131482907.1">
    <property type="nucleotide sequence ID" value="NZ_SJDL01000027.1"/>
</dbReference>